<gene>
    <name evidence="3" type="ORF">CRP01_37390</name>
</gene>
<feature type="domain" description="Gfo/Idh/MocA-like oxidoreductase bacterial type C-terminal" evidence="2">
    <location>
        <begin position="194"/>
        <end position="423"/>
    </location>
</feature>
<dbReference type="OrthoDB" id="9763611at2"/>
<dbReference type="PANTHER" id="PTHR43818">
    <property type="entry name" value="BCDNA.GH03377"/>
    <property type="match status" value="1"/>
</dbReference>
<dbReference type="PANTHER" id="PTHR43818:SF5">
    <property type="entry name" value="OXIDOREDUCTASE FAMILY PROTEIN"/>
    <property type="match status" value="1"/>
</dbReference>
<keyword evidence="4" id="KW-1185">Reference proteome</keyword>
<organism evidence="3 4">
    <name type="scientific">Flavilitoribacter nigricans (strain ATCC 23147 / DSM 23189 / NBRC 102662 / NCIMB 1420 / SS-2)</name>
    <name type="common">Lewinella nigricans</name>
    <dbReference type="NCBI Taxonomy" id="1122177"/>
    <lineage>
        <taxon>Bacteria</taxon>
        <taxon>Pseudomonadati</taxon>
        <taxon>Bacteroidota</taxon>
        <taxon>Saprospiria</taxon>
        <taxon>Saprospirales</taxon>
        <taxon>Lewinellaceae</taxon>
        <taxon>Flavilitoribacter</taxon>
    </lineage>
</organism>
<evidence type="ECO:0000259" key="1">
    <source>
        <dbReference type="Pfam" id="PF01408"/>
    </source>
</evidence>
<dbReference type="InterPro" id="IPR000683">
    <property type="entry name" value="Gfo/Idh/MocA-like_OxRdtase_N"/>
</dbReference>
<reference evidence="3 4" key="1">
    <citation type="submission" date="2017-10" db="EMBL/GenBank/DDBJ databases">
        <title>The draft genome sequence of Lewinella nigricans NBRC 102662.</title>
        <authorList>
            <person name="Wang K."/>
        </authorList>
    </citation>
    <scope>NUCLEOTIDE SEQUENCE [LARGE SCALE GENOMIC DNA]</scope>
    <source>
        <strain evidence="3 4">NBRC 102662</strain>
    </source>
</reference>
<comment type="caution">
    <text evidence="3">The sequence shown here is derived from an EMBL/GenBank/DDBJ whole genome shotgun (WGS) entry which is preliminary data.</text>
</comment>
<accession>A0A2D0N0V1</accession>
<dbReference type="InterPro" id="IPR036291">
    <property type="entry name" value="NAD(P)-bd_dom_sf"/>
</dbReference>
<name>A0A2D0N0V1_FLAN2</name>
<dbReference type="Gene3D" id="3.30.360.10">
    <property type="entry name" value="Dihydrodipicolinate Reductase, domain 2"/>
    <property type="match status" value="1"/>
</dbReference>
<dbReference type="SUPFAM" id="SSF55347">
    <property type="entry name" value="Glyceraldehyde-3-phosphate dehydrogenase-like, C-terminal domain"/>
    <property type="match status" value="1"/>
</dbReference>
<evidence type="ECO:0000313" key="4">
    <source>
        <dbReference type="Proteomes" id="UP000223913"/>
    </source>
</evidence>
<dbReference type="GO" id="GO:0000166">
    <property type="term" value="F:nucleotide binding"/>
    <property type="evidence" value="ECO:0007669"/>
    <property type="project" value="InterPro"/>
</dbReference>
<proteinExistence type="predicted"/>
<dbReference type="Gene3D" id="3.40.50.720">
    <property type="entry name" value="NAD(P)-binding Rossmann-like Domain"/>
    <property type="match status" value="1"/>
</dbReference>
<protein>
    <submittedName>
        <fullName evidence="3">Oxidoreductase</fullName>
    </submittedName>
</protein>
<evidence type="ECO:0000313" key="3">
    <source>
        <dbReference type="EMBL" id="PHN01343.1"/>
    </source>
</evidence>
<dbReference type="Pfam" id="PF01408">
    <property type="entry name" value="GFO_IDH_MocA"/>
    <property type="match status" value="1"/>
</dbReference>
<dbReference type="InterPro" id="IPR050463">
    <property type="entry name" value="Gfo/Idh/MocA_oxidrdct_glycsds"/>
</dbReference>
<dbReference type="InterPro" id="IPR043906">
    <property type="entry name" value="Gfo/Idh/MocA_OxRdtase_bact_C"/>
</dbReference>
<evidence type="ECO:0000259" key="2">
    <source>
        <dbReference type="Pfam" id="PF19051"/>
    </source>
</evidence>
<dbReference type="SUPFAM" id="SSF51735">
    <property type="entry name" value="NAD(P)-binding Rossmann-fold domains"/>
    <property type="match status" value="1"/>
</dbReference>
<dbReference type="Proteomes" id="UP000223913">
    <property type="component" value="Unassembled WGS sequence"/>
</dbReference>
<sequence length="426" mass="48194">MKRREFVKNTGITLSALPLMPALSKVKNYKLALIGCGWWGNNILGEAMAYGECKVVGLCDVDQSALDRTNERVKTLKGDKPKLYKDFRELLATEKPEIVIVATPDHWHALTAIAAIKQGAHVYVEKPIGHTIGEGQAILKNARDHGKTVQVGTHRRVSPHNISGLEFLRSGKVGKVSQVKCFVNYGQGPGEAQPDQEAPAGLDWDMYVGPAAETAYNPKIHPRGFRQFLNFANGTMGDWGIHWFDQVLWWTEERFPKRIFSSGDRFVKQDNTNAPDTQLATFEFEDFVMNWENRACAPTGYLDHNVGAMFYGTEGTFHMGWQDGWTFYPRNKNAEVINVKPQLNEPDQQNIKELWADFRKSIEDGTRPVCDILHGHLATNISLLGMISYKLGRSIEWDGDKEVILNDPEANKLLTRKYRGEWEYPV</sequence>
<dbReference type="AlphaFoldDB" id="A0A2D0N0V1"/>
<feature type="domain" description="Gfo/Idh/MocA-like oxidoreductase N-terminal" evidence="1">
    <location>
        <begin position="30"/>
        <end position="152"/>
    </location>
</feature>
<dbReference type="EMBL" id="PDUD01000056">
    <property type="protein sequence ID" value="PHN01343.1"/>
    <property type="molecule type" value="Genomic_DNA"/>
</dbReference>
<dbReference type="Pfam" id="PF19051">
    <property type="entry name" value="GFO_IDH_MocA_C2"/>
    <property type="match status" value="1"/>
</dbReference>
<dbReference type="RefSeq" id="WP_099155212.1">
    <property type="nucleotide sequence ID" value="NZ_PDUD01000056.1"/>
</dbReference>